<feature type="site" description="Transition state stabilizer" evidence="11">
    <location>
        <position position="27"/>
    </location>
</feature>
<evidence type="ECO:0000259" key="13">
    <source>
        <dbReference type="Pfam" id="PF00288"/>
    </source>
</evidence>
<dbReference type="GO" id="GO:0005524">
    <property type="term" value="F:ATP binding"/>
    <property type="evidence" value="ECO:0007669"/>
    <property type="project" value="UniProtKB-UniRule"/>
</dbReference>
<evidence type="ECO:0000256" key="10">
    <source>
        <dbReference type="ARBA" id="ARBA00023277"/>
    </source>
</evidence>
<feature type="binding site" evidence="11">
    <location>
        <position position="221"/>
    </location>
    <ligand>
        <name>substrate</name>
    </ligand>
</feature>
<dbReference type="InterPro" id="IPR000705">
    <property type="entry name" value="Galactokinase"/>
</dbReference>
<keyword evidence="5 11" id="KW-0547">Nucleotide-binding</keyword>
<dbReference type="InterPro" id="IPR019741">
    <property type="entry name" value="Galactokinase_CS"/>
</dbReference>
<feature type="binding site" evidence="11">
    <location>
        <position position="160"/>
    </location>
    <ligand>
        <name>Mg(2+)</name>
        <dbReference type="ChEBI" id="CHEBI:18420"/>
    </ligand>
</feature>
<comment type="caution">
    <text evidence="11">Lacks conserved residue(s) required for the propagation of feature annotation.</text>
</comment>
<evidence type="ECO:0000256" key="4">
    <source>
        <dbReference type="ARBA" id="ARBA00022723"/>
    </source>
</evidence>
<dbReference type="InterPro" id="IPR006204">
    <property type="entry name" value="GHMP_kinase_N_dom"/>
</dbReference>
<feature type="active site" description="Proton acceptor" evidence="11">
    <location>
        <position position="172"/>
    </location>
</feature>
<dbReference type="EC" id="2.7.1.6" evidence="11 12"/>
<dbReference type="Pfam" id="PF00288">
    <property type="entry name" value="GHMP_kinases_N"/>
    <property type="match status" value="1"/>
</dbReference>
<keyword evidence="7 11" id="KW-0067">ATP-binding</keyword>
<dbReference type="Pfam" id="PF08544">
    <property type="entry name" value="GHMP_kinases_C"/>
    <property type="match status" value="1"/>
</dbReference>
<feature type="domain" description="GHMP kinase N-terminal" evidence="13">
    <location>
        <begin position="92"/>
        <end position="179"/>
    </location>
</feature>
<dbReference type="InterPro" id="IPR006206">
    <property type="entry name" value="Mevalonate/galactokinase"/>
</dbReference>
<dbReference type="AlphaFoldDB" id="A0AAC8XH48"/>
<dbReference type="InterPro" id="IPR036554">
    <property type="entry name" value="GHMP_kinase_C_sf"/>
</dbReference>
<feature type="domain" description="GHMP kinase C-terminal" evidence="14">
    <location>
        <begin position="278"/>
        <end position="358"/>
    </location>
</feature>
<dbReference type="GO" id="GO:0004335">
    <property type="term" value="F:galactokinase activity"/>
    <property type="evidence" value="ECO:0007669"/>
    <property type="project" value="UniProtKB-UniRule"/>
</dbReference>
<comment type="subcellular location">
    <subcellularLocation>
        <location evidence="11">Cytoplasm</location>
    </subcellularLocation>
</comment>
<feature type="binding site" evidence="11">
    <location>
        <begin position="33"/>
        <end position="36"/>
    </location>
    <ligand>
        <name>substrate</name>
    </ligand>
</feature>
<evidence type="ECO:0000256" key="3">
    <source>
        <dbReference type="ARBA" id="ARBA00022679"/>
    </source>
</evidence>
<feature type="binding site" evidence="11">
    <location>
        <begin position="122"/>
        <end position="128"/>
    </location>
    <ligand>
        <name>ATP</name>
        <dbReference type="ChEBI" id="CHEBI:30616"/>
    </ligand>
</feature>
<sequence length="382" mass="40994">MDNQVLSSKFEAQYGEAPALIAHAPGRVNIIGEHTDYNEGFVFPAAINFGTWVAATKRADNDIVVTAMDYENQQNQFSLSDINYDQEQGWANYVRGVVKVLKEAIPDFGGANLLVTGNVPQGAGLSSSASFEVAILKALSALYELPLDGVQAALLGQKAENTFVGCSCGIMDQLISAMGNEGMAMLLDCQSLAIEHSPLPDSHQIVIINSNVKRGLVDSEYNLRREQCEQGASLLGVSSLREATIEMLEEAKPHMPDVVYRRARHIITENARTLAASQALKNGDIETVSEAMAQSHISMCDDFEITVRPIDYLVEIIGEVLGKSGGVRMTGGGFGGCVVALAPSDKVEAVKQIVADKYFAETGYNADIYVCTAAQGAFAETS</sequence>
<dbReference type="FunFam" id="3.30.70.890:FF:000001">
    <property type="entry name" value="Galactokinase"/>
    <property type="match status" value="1"/>
</dbReference>
<evidence type="ECO:0000259" key="15">
    <source>
        <dbReference type="Pfam" id="PF10509"/>
    </source>
</evidence>
<evidence type="ECO:0000313" key="16">
    <source>
        <dbReference type="EMBL" id="AMJ77011.1"/>
    </source>
</evidence>
<dbReference type="InterPro" id="IPR022963">
    <property type="entry name" value="Galactokinase_bac"/>
</dbReference>
<dbReference type="Pfam" id="PF10509">
    <property type="entry name" value="GalKase_gal_bdg"/>
    <property type="match status" value="1"/>
</dbReference>
<dbReference type="PANTHER" id="PTHR10457">
    <property type="entry name" value="MEVALONATE KINASE/GALACTOKINASE"/>
    <property type="match status" value="1"/>
</dbReference>
<evidence type="ECO:0000256" key="12">
    <source>
        <dbReference type="NCBIfam" id="TIGR00131"/>
    </source>
</evidence>
<dbReference type="PRINTS" id="PR00473">
    <property type="entry name" value="GALCTOKINASE"/>
</dbReference>
<dbReference type="PROSITE" id="PS00106">
    <property type="entry name" value="GALACTOKINASE"/>
    <property type="match status" value="1"/>
</dbReference>
<dbReference type="GO" id="GO:0000287">
    <property type="term" value="F:magnesium ion binding"/>
    <property type="evidence" value="ECO:0007669"/>
    <property type="project" value="UniProtKB-UniRule"/>
</dbReference>
<dbReference type="SUPFAM" id="SSF55060">
    <property type="entry name" value="GHMP Kinase, C-terminal domain"/>
    <property type="match status" value="1"/>
</dbReference>
<dbReference type="InterPro" id="IPR020568">
    <property type="entry name" value="Ribosomal_Su5_D2-typ_SF"/>
</dbReference>
<dbReference type="NCBIfam" id="TIGR00131">
    <property type="entry name" value="gal_kin"/>
    <property type="match status" value="1"/>
</dbReference>
<dbReference type="PANTHER" id="PTHR10457:SF7">
    <property type="entry name" value="GALACTOKINASE-RELATED"/>
    <property type="match status" value="1"/>
</dbReference>
<feature type="binding site" evidence="11">
    <location>
        <position position="128"/>
    </location>
    <ligand>
        <name>Mg(2+)</name>
        <dbReference type="ChEBI" id="CHEBI:18420"/>
    </ligand>
</feature>
<keyword evidence="6 11" id="KW-0418">Kinase</keyword>
<protein>
    <recommendedName>
        <fullName evidence="11 12">Galactokinase</fullName>
        <ecNumber evidence="11 12">2.7.1.6</ecNumber>
    </recommendedName>
    <alternativeName>
        <fullName evidence="11">Galactose kinase</fullName>
    </alternativeName>
</protein>
<dbReference type="SUPFAM" id="SSF54211">
    <property type="entry name" value="Ribosomal protein S5 domain 2-like"/>
    <property type="match status" value="1"/>
</dbReference>
<keyword evidence="2 11" id="KW-0963">Cytoplasm</keyword>
<proteinExistence type="inferred from homology"/>
<keyword evidence="8 11" id="KW-0460">Magnesium</keyword>
<feature type="domain" description="Galactokinase N-terminal" evidence="15">
    <location>
        <begin position="9"/>
        <end position="57"/>
    </location>
</feature>
<evidence type="ECO:0000256" key="1">
    <source>
        <dbReference type="ARBA" id="ARBA00006566"/>
    </source>
</evidence>
<dbReference type="InterPro" id="IPR014721">
    <property type="entry name" value="Ribsml_uS5_D2-typ_fold_subgr"/>
</dbReference>
<evidence type="ECO:0000256" key="5">
    <source>
        <dbReference type="ARBA" id="ARBA00022741"/>
    </source>
</evidence>
<reference evidence="16 17" key="1">
    <citation type="submission" date="2015-12" db="EMBL/GenBank/DDBJ databases">
        <title>Intraspecies pangenome expansion in the marine bacterium Alteromonas.</title>
        <authorList>
            <person name="Lopez-Perez M."/>
            <person name="Rodriguez-Valera F."/>
        </authorList>
    </citation>
    <scope>NUCLEOTIDE SEQUENCE [LARGE SCALE GENOMIC DNA]</scope>
    <source>
        <strain evidence="16 17">UM8</strain>
    </source>
</reference>
<dbReference type="Gene3D" id="3.30.70.890">
    <property type="entry name" value="GHMP kinase, C-terminal domain"/>
    <property type="match status" value="1"/>
</dbReference>
<keyword evidence="4 11" id="KW-0479">Metal-binding</keyword>
<dbReference type="InterPro" id="IPR006203">
    <property type="entry name" value="GHMP_knse_ATP-bd_CS"/>
</dbReference>
<dbReference type="EMBL" id="CP013928">
    <property type="protein sequence ID" value="AMJ77011.1"/>
    <property type="molecule type" value="Genomic_DNA"/>
</dbReference>
<comment type="catalytic activity">
    <reaction evidence="11">
        <text>alpha-D-galactose + ATP = alpha-D-galactose 1-phosphate + ADP + H(+)</text>
        <dbReference type="Rhea" id="RHEA:13553"/>
        <dbReference type="ChEBI" id="CHEBI:15378"/>
        <dbReference type="ChEBI" id="CHEBI:28061"/>
        <dbReference type="ChEBI" id="CHEBI:30616"/>
        <dbReference type="ChEBI" id="CHEBI:58336"/>
        <dbReference type="ChEBI" id="CHEBI:456216"/>
        <dbReference type="EC" id="2.7.1.6"/>
    </reaction>
</comment>
<dbReference type="RefSeq" id="WP_015065961.1">
    <property type="nucleotide sequence ID" value="NZ_CP013928.1"/>
</dbReference>
<comment type="pathway">
    <text evidence="11">Carbohydrate metabolism; galactose metabolism.</text>
</comment>
<evidence type="ECO:0000256" key="6">
    <source>
        <dbReference type="ARBA" id="ARBA00022777"/>
    </source>
</evidence>
<dbReference type="InterPro" id="IPR019539">
    <property type="entry name" value="GalKase_N"/>
</dbReference>
<comment type="similarity">
    <text evidence="1 11">Belongs to the GHMP kinase family. GalK subfamily.</text>
</comment>
<keyword evidence="9 11" id="KW-0299">Galactose metabolism</keyword>
<dbReference type="GO" id="GO:0005829">
    <property type="term" value="C:cytosol"/>
    <property type="evidence" value="ECO:0007669"/>
    <property type="project" value="TreeGrafter"/>
</dbReference>
<dbReference type="PIRSF" id="PIRSF000530">
    <property type="entry name" value="Galactokinase"/>
    <property type="match status" value="1"/>
</dbReference>
<dbReference type="FunFam" id="3.30.230.10:FF:000017">
    <property type="entry name" value="Galactokinase"/>
    <property type="match status" value="1"/>
</dbReference>
<evidence type="ECO:0000256" key="8">
    <source>
        <dbReference type="ARBA" id="ARBA00022842"/>
    </source>
</evidence>
<dbReference type="Gene3D" id="3.30.230.10">
    <property type="match status" value="1"/>
</dbReference>
<evidence type="ECO:0000256" key="2">
    <source>
        <dbReference type="ARBA" id="ARBA00022490"/>
    </source>
</evidence>
<evidence type="ECO:0000313" key="17">
    <source>
        <dbReference type="Proteomes" id="UP000061468"/>
    </source>
</evidence>
<evidence type="ECO:0000256" key="9">
    <source>
        <dbReference type="ARBA" id="ARBA00023144"/>
    </source>
</evidence>
<dbReference type="GO" id="GO:0006012">
    <property type="term" value="P:galactose metabolic process"/>
    <property type="evidence" value="ECO:0007669"/>
    <property type="project" value="UniProtKB-UniRule"/>
</dbReference>
<accession>A0AAC8XH48</accession>
<keyword evidence="10 11" id="KW-0119">Carbohydrate metabolism</keyword>
<keyword evidence="3 11" id="KW-0808">Transferase</keyword>
<dbReference type="Proteomes" id="UP000061468">
    <property type="component" value="Chromosome"/>
</dbReference>
<evidence type="ECO:0000256" key="7">
    <source>
        <dbReference type="ARBA" id="ARBA00022840"/>
    </source>
</evidence>
<evidence type="ECO:0000259" key="14">
    <source>
        <dbReference type="Pfam" id="PF08544"/>
    </source>
</evidence>
<gene>
    <name evidence="11" type="primary">galK</name>
    <name evidence="16" type="ORF">AV942_01110</name>
</gene>
<name>A0AAC8XH48_9ALTE</name>
<dbReference type="NCBIfam" id="NF003472">
    <property type="entry name" value="PRK05101.1"/>
    <property type="match status" value="1"/>
</dbReference>
<dbReference type="InterPro" id="IPR013750">
    <property type="entry name" value="GHMP_kinase_C_dom"/>
</dbReference>
<dbReference type="PRINTS" id="PR00959">
    <property type="entry name" value="MEVGALKINASE"/>
</dbReference>
<comment type="function">
    <text evidence="11">Catalyzes the transfer of the gamma-phosphate of ATP to D-galactose to form alpha-D-galactose-1-phosphate (Gal-1-P).</text>
</comment>
<evidence type="ECO:0000256" key="11">
    <source>
        <dbReference type="HAMAP-Rule" id="MF_00246"/>
    </source>
</evidence>
<dbReference type="HAMAP" id="MF_00246">
    <property type="entry name" value="Galactokinase"/>
    <property type="match status" value="1"/>
</dbReference>
<organism evidence="16 17">
    <name type="scientific">Alteromonas mediterranea</name>
    <dbReference type="NCBI Taxonomy" id="314275"/>
    <lineage>
        <taxon>Bacteria</taxon>
        <taxon>Pseudomonadati</taxon>
        <taxon>Pseudomonadota</taxon>
        <taxon>Gammaproteobacteria</taxon>
        <taxon>Alteromonadales</taxon>
        <taxon>Alteromonadaceae</taxon>
        <taxon>Alteromonas/Salinimonas group</taxon>
        <taxon>Alteromonas</taxon>
    </lineage>
</organism>
<dbReference type="PROSITE" id="PS00627">
    <property type="entry name" value="GHMP_KINASES_ATP"/>
    <property type="match status" value="1"/>
</dbReference>